<keyword evidence="3" id="KW-1185">Reference proteome</keyword>
<dbReference type="Proteomes" id="UP000015241">
    <property type="component" value="Unassembled WGS sequence"/>
</dbReference>
<evidence type="ECO:0000313" key="3">
    <source>
        <dbReference type="Proteomes" id="UP000015241"/>
    </source>
</evidence>
<name>S8ECU4_FOMSC</name>
<proteinExistence type="predicted"/>
<feature type="region of interest" description="Disordered" evidence="1">
    <location>
        <begin position="56"/>
        <end position="87"/>
    </location>
</feature>
<dbReference type="AlphaFoldDB" id="S8ECU4"/>
<dbReference type="InParanoid" id="S8ECU4"/>
<dbReference type="HOGENOM" id="CLU_2197020_0_0_1"/>
<gene>
    <name evidence="2" type="ORF">FOMPIDRAFT_92486</name>
</gene>
<reference evidence="2 3" key="1">
    <citation type="journal article" date="2012" name="Science">
        <title>The Paleozoic origin of enzymatic lignin decomposition reconstructed from 31 fungal genomes.</title>
        <authorList>
            <person name="Floudas D."/>
            <person name="Binder M."/>
            <person name="Riley R."/>
            <person name="Barry K."/>
            <person name="Blanchette R.A."/>
            <person name="Henrissat B."/>
            <person name="Martinez A.T."/>
            <person name="Otillar R."/>
            <person name="Spatafora J.W."/>
            <person name="Yadav J.S."/>
            <person name="Aerts A."/>
            <person name="Benoit I."/>
            <person name="Boyd A."/>
            <person name="Carlson A."/>
            <person name="Copeland A."/>
            <person name="Coutinho P.M."/>
            <person name="de Vries R.P."/>
            <person name="Ferreira P."/>
            <person name="Findley K."/>
            <person name="Foster B."/>
            <person name="Gaskell J."/>
            <person name="Glotzer D."/>
            <person name="Gorecki P."/>
            <person name="Heitman J."/>
            <person name="Hesse C."/>
            <person name="Hori C."/>
            <person name="Igarashi K."/>
            <person name="Jurgens J.A."/>
            <person name="Kallen N."/>
            <person name="Kersten P."/>
            <person name="Kohler A."/>
            <person name="Kuees U."/>
            <person name="Kumar T.K.A."/>
            <person name="Kuo A."/>
            <person name="LaButti K."/>
            <person name="Larrondo L.F."/>
            <person name="Lindquist E."/>
            <person name="Ling A."/>
            <person name="Lombard V."/>
            <person name="Lucas S."/>
            <person name="Lundell T."/>
            <person name="Martin R."/>
            <person name="McLaughlin D.J."/>
            <person name="Morgenstern I."/>
            <person name="Morin E."/>
            <person name="Murat C."/>
            <person name="Nagy L.G."/>
            <person name="Nolan M."/>
            <person name="Ohm R.A."/>
            <person name="Patyshakuliyeva A."/>
            <person name="Rokas A."/>
            <person name="Ruiz-Duenas F.J."/>
            <person name="Sabat G."/>
            <person name="Salamov A."/>
            <person name="Samejima M."/>
            <person name="Schmutz J."/>
            <person name="Slot J.C."/>
            <person name="St John F."/>
            <person name="Stenlid J."/>
            <person name="Sun H."/>
            <person name="Sun S."/>
            <person name="Syed K."/>
            <person name="Tsang A."/>
            <person name="Wiebenga A."/>
            <person name="Young D."/>
            <person name="Pisabarro A."/>
            <person name="Eastwood D.C."/>
            <person name="Martin F."/>
            <person name="Cullen D."/>
            <person name="Grigoriev I.V."/>
            <person name="Hibbett D.S."/>
        </authorList>
    </citation>
    <scope>NUCLEOTIDE SEQUENCE</scope>
    <source>
        <strain evidence="3">FP-58527</strain>
    </source>
</reference>
<accession>S8ECU4</accession>
<protein>
    <submittedName>
        <fullName evidence="2">Uncharacterized protein</fullName>
    </submittedName>
</protein>
<evidence type="ECO:0000256" key="1">
    <source>
        <dbReference type="SAM" id="MobiDB-lite"/>
    </source>
</evidence>
<organism evidence="2 3">
    <name type="scientific">Fomitopsis schrenkii</name>
    <name type="common">Brown rot fungus</name>
    <dbReference type="NCBI Taxonomy" id="2126942"/>
    <lineage>
        <taxon>Eukaryota</taxon>
        <taxon>Fungi</taxon>
        <taxon>Dikarya</taxon>
        <taxon>Basidiomycota</taxon>
        <taxon>Agaricomycotina</taxon>
        <taxon>Agaricomycetes</taxon>
        <taxon>Polyporales</taxon>
        <taxon>Fomitopsis</taxon>
    </lineage>
</organism>
<evidence type="ECO:0000313" key="2">
    <source>
        <dbReference type="EMBL" id="EPT02453.1"/>
    </source>
</evidence>
<dbReference type="EMBL" id="KE504135">
    <property type="protein sequence ID" value="EPT02453.1"/>
    <property type="molecule type" value="Genomic_DNA"/>
</dbReference>
<sequence length="108" mass="11992">MEPPAWNPYKASELQACREWFNRPERPGTLLFTYNSARMKLPAFYLLDAIISRSPSHPKPAVHHGSTAGRRSLAMHPSGGNFRLGAVQSGRNEVLPLHSSGGAIRKER</sequence>